<reference evidence="4 5" key="1">
    <citation type="journal article" date="2014" name="Int. J. Syst. Evol. Microbiol.">
        <title>Complete genome sequence of Corynebacterium casei LMG S-19264T (=DSM 44701T), isolated from a smear-ripened cheese.</title>
        <authorList>
            <consortium name="US DOE Joint Genome Institute (JGI-PGF)"/>
            <person name="Walter F."/>
            <person name="Albersmeier A."/>
            <person name="Kalinowski J."/>
            <person name="Ruckert C."/>
        </authorList>
    </citation>
    <scope>NUCLEOTIDE SEQUENCE [LARGE SCALE GENOMIC DNA]</scope>
    <source>
        <strain evidence="4 5">JCM 4677</strain>
    </source>
</reference>
<dbReference type="PROSITE" id="PS50977">
    <property type="entry name" value="HTH_TETR_2"/>
    <property type="match status" value="1"/>
</dbReference>
<evidence type="ECO:0000313" key="5">
    <source>
        <dbReference type="Proteomes" id="UP000516444"/>
    </source>
</evidence>
<feature type="domain" description="HTH tetR-type" evidence="3">
    <location>
        <begin position="55"/>
        <end position="115"/>
    </location>
</feature>
<feature type="DNA-binding region" description="H-T-H motif" evidence="2">
    <location>
        <begin position="78"/>
        <end position="97"/>
    </location>
</feature>
<dbReference type="GO" id="GO:0000976">
    <property type="term" value="F:transcription cis-regulatory region binding"/>
    <property type="evidence" value="ECO:0007669"/>
    <property type="project" value="TreeGrafter"/>
</dbReference>
<sequence length="263" mass="27897">MPGLMHAGGELAAGDSGAVHEQFHGNPLSHACQSACQSYVRLIQTYVEYAHMGPPDTRTQILDAAERLFAEHGYRGASIRAITDLAGANLAAVGYHFGSKAELMAAVVRRVVEPINAAQCAGLDRLLARTPDPSVAELVEAFAGPMFDGMTAGDEGGARTSRLIVTILSDPAEEVRSWTGAAEATFRDRYLAAFERALPGLSPGELWFRMRGILAVTAVDRVDVHNRPTPDCVSPAAEGEAARRWAITFLAAAMSAPPTGVGR</sequence>
<dbReference type="InterPro" id="IPR009057">
    <property type="entry name" value="Homeodomain-like_sf"/>
</dbReference>
<gene>
    <name evidence="4" type="ORF">GCM10017557_23310</name>
</gene>
<dbReference type="InterPro" id="IPR036271">
    <property type="entry name" value="Tet_transcr_reg_TetR-rel_C_sf"/>
</dbReference>
<organism evidence="4 5">
    <name type="scientific">Streptomyces aurantiacus</name>
    <dbReference type="NCBI Taxonomy" id="47760"/>
    <lineage>
        <taxon>Bacteria</taxon>
        <taxon>Bacillati</taxon>
        <taxon>Actinomycetota</taxon>
        <taxon>Actinomycetes</taxon>
        <taxon>Kitasatosporales</taxon>
        <taxon>Streptomycetaceae</taxon>
        <taxon>Streptomyces</taxon>
        <taxon>Streptomyces aurantiacus group</taxon>
    </lineage>
</organism>
<evidence type="ECO:0000259" key="3">
    <source>
        <dbReference type="PROSITE" id="PS50977"/>
    </source>
</evidence>
<dbReference type="InterPro" id="IPR041586">
    <property type="entry name" value="PsrA_TetR_C"/>
</dbReference>
<dbReference type="PRINTS" id="PR00455">
    <property type="entry name" value="HTHTETR"/>
</dbReference>
<keyword evidence="5" id="KW-1185">Reference proteome</keyword>
<dbReference type="AlphaFoldDB" id="A0A7G1NXW4"/>
<proteinExistence type="predicted"/>
<dbReference type="InterPro" id="IPR050109">
    <property type="entry name" value="HTH-type_TetR-like_transc_reg"/>
</dbReference>
<dbReference type="InterPro" id="IPR001647">
    <property type="entry name" value="HTH_TetR"/>
</dbReference>
<evidence type="ECO:0000313" key="4">
    <source>
        <dbReference type="EMBL" id="BCL27472.1"/>
    </source>
</evidence>
<accession>A0A7G1NXW4</accession>
<keyword evidence="1 2" id="KW-0238">DNA-binding</keyword>
<dbReference type="PANTHER" id="PTHR30055:SF235">
    <property type="entry name" value="TRANSCRIPTIONAL REGULATORY PROTEIN"/>
    <property type="match status" value="1"/>
</dbReference>
<dbReference type="Pfam" id="PF17939">
    <property type="entry name" value="TetR_C_30"/>
    <property type="match status" value="1"/>
</dbReference>
<dbReference type="KEGG" id="sgm:GCM10017557_23310"/>
<dbReference type="GO" id="GO:0003700">
    <property type="term" value="F:DNA-binding transcription factor activity"/>
    <property type="evidence" value="ECO:0007669"/>
    <property type="project" value="TreeGrafter"/>
</dbReference>
<dbReference type="SUPFAM" id="SSF48498">
    <property type="entry name" value="Tetracyclin repressor-like, C-terminal domain"/>
    <property type="match status" value="1"/>
</dbReference>
<evidence type="ECO:0000256" key="2">
    <source>
        <dbReference type="PROSITE-ProRule" id="PRU00335"/>
    </source>
</evidence>
<dbReference type="Pfam" id="PF00440">
    <property type="entry name" value="TetR_N"/>
    <property type="match status" value="1"/>
</dbReference>
<evidence type="ECO:0000256" key="1">
    <source>
        <dbReference type="ARBA" id="ARBA00023125"/>
    </source>
</evidence>
<dbReference type="SUPFAM" id="SSF46689">
    <property type="entry name" value="Homeodomain-like"/>
    <property type="match status" value="1"/>
</dbReference>
<name>A0A7G1NXW4_9ACTN</name>
<dbReference type="PANTHER" id="PTHR30055">
    <property type="entry name" value="HTH-TYPE TRANSCRIPTIONAL REGULATOR RUTR"/>
    <property type="match status" value="1"/>
</dbReference>
<dbReference type="Gene3D" id="1.10.357.10">
    <property type="entry name" value="Tetracycline Repressor, domain 2"/>
    <property type="match status" value="1"/>
</dbReference>
<dbReference type="Proteomes" id="UP000516444">
    <property type="component" value="Chromosome"/>
</dbReference>
<dbReference type="EMBL" id="AP023440">
    <property type="protein sequence ID" value="BCL27472.1"/>
    <property type="molecule type" value="Genomic_DNA"/>
</dbReference>
<protein>
    <recommendedName>
        <fullName evidence="3">HTH tetR-type domain-containing protein</fullName>
    </recommendedName>
</protein>